<feature type="signal peptide" evidence="1">
    <location>
        <begin position="1"/>
        <end position="30"/>
    </location>
</feature>
<feature type="chain" id="PRO_5020803932" description="Secreted protein" evidence="1">
    <location>
        <begin position="31"/>
        <end position="256"/>
    </location>
</feature>
<dbReference type="RefSeq" id="WP_130493079.1">
    <property type="nucleotide sequence ID" value="NZ_SGXD01000003.1"/>
</dbReference>
<dbReference type="EMBL" id="SGXD01000003">
    <property type="protein sequence ID" value="RZS86863.1"/>
    <property type="molecule type" value="Genomic_DNA"/>
</dbReference>
<evidence type="ECO:0000256" key="1">
    <source>
        <dbReference type="SAM" id="SignalP"/>
    </source>
</evidence>
<evidence type="ECO:0000313" key="2">
    <source>
        <dbReference type="EMBL" id="RZS86863.1"/>
    </source>
</evidence>
<keyword evidence="1" id="KW-0732">Signal</keyword>
<comment type="caution">
    <text evidence="2">The sequence shown here is derived from an EMBL/GenBank/DDBJ whole genome shotgun (WGS) entry which is preliminary data.</text>
</comment>
<accession>A0A4Q7NNW9</accession>
<sequence length="256" mass="27157">MRLPRLLVPLLAALLSAIVSSLALVAPASAATPLPKLRGCDVKAALRPHTLWLSCDSTWELKGLRWTRWTATGATGTGTESVNDCKPDCADGSWRSYPVRLALSGPIDTEASGRIFGRIVLTYPKHDAQGHRSRSIDMVRDYQVVPIGGRPPTATELTALTAAFTAECASRGAKLGGGPLGFHVSTVNRGWAWGEGVCTQTELVAVLERSGGAWHIVVDESGGPVACADVEKQVPLPVVRDLRILGTDATGMETHC</sequence>
<evidence type="ECO:0000313" key="3">
    <source>
        <dbReference type="Proteomes" id="UP000293638"/>
    </source>
</evidence>
<organism evidence="2 3">
    <name type="scientific">Motilibacter rhizosphaerae</name>
    <dbReference type="NCBI Taxonomy" id="598652"/>
    <lineage>
        <taxon>Bacteria</taxon>
        <taxon>Bacillati</taxon>
        <taxon>Actinomycetota</taxon>
        <taxon>Actinomycetes</taxon>
        <taxon>Motilibacterales</taxon>
        <taxon>Motilibacteraceae</taxon>
        <taxon>Motilibacter</taxon>
    </lineage>
</organism>
<reference evidence="2 3" key="1">
    <citation type="submission" date="2019-02" db="EMBL/GenBank/DDBJ databases">
        <title>Genomic Encyclopedia of Type Strains, Phase IV (KMG-IV): sequencing the most valuable type-strain genomes for metagenomic binning, comparative biology and taxonomic classification.</title>
        <authorList>
            <person name="Goeker M."/>
        </authorList>
    </citation>
    <scope>NUCLEOTIDE SEQUENCE [LARGE SCALE GENOMIC DNA]</scope>
    <source>
        <strain evidence="2 3">DSM 45622</strain>
    </source>
</reference>
<dbReference type="Proteomes" id="UP000293638">
    <property type="component" value="Unassembled WGS sequence"/>
</dbReference>
<protein>
    <recommendedName>
        <fullName evidence="4">Secreted protein</fullName>
    </recommendedName>
</protein>
<gene>
    <name evidence="2" type="ORF">EV189_2279</name>
</gene>
<keyword evidence="3" id="KW-1185">Reference proteome</keyword>
<dbReference type="AlphaFoldDB" id="A0A4Q7NNW9"/>
<dbReference type="OrthoDB" id="5149662at2"/>
<name>A0A4Q7NNW9_9ACTN</name>
<evidence type="ECO:0008006" key="4">
    <source>
        <dbReference type="Google" id="ProtNLM"/>
    </source>
</evidence>
<proteinExistence type="predicted"/>